<organism evidence="1">
    <name type="scientific">bioreactor metagenome</name>
    <dbReference type="NCBI Taxonomy" id="1076179"/>
    <lineage>
        <taxon>unclassified sequences</taxon>
        <taxon>metagenomes</taxon>
        <taxon>ecological metagenomes</taxon>
    </lineage>
</organism>
<proteinExistence type="predicted"/>
<dbReference type="AlphaFoldDB" id="A0A644XRK4"/>
<dbReference type="EMBL" id="VSSQ01002976">
    <property type="protein sequence ID" value="MPM18398.1"/>
    <property type="molecule type" value="Genomic_DNA"/>
</dbReference>
<protein>
    <submittedName>
        <fullName evidence="1">Uncharacterized protein</fullName>
    </submittedName>
</protein>
<evidence type="ECO:0000313" key="1">
    <source>
        <dbReference type="EMBL" id="MPM18398.1"/>
    </source>
</evidence>
<gene>
    <name evidence="1" type="ORF">SDC9_64807</name>
</gene>
<accession>A0A644XRK4</accession>
<name>A0A644XRK4_9ZZZZ</name>
<comment type="caution">
    <text evidence="1">The sequence shown here is derived from an EMBL/GenBank/DDBJ whole genome shotgun (WGS) entry which is preliminary data.</text>
</comment>
<sequence>MMDVFLLVKLFARQADFRGVDDDHVIAGVDMRGVYRLMLSPEDGCYLGRKTAEDHVLCVHNVPVALNGFAFCHIGFHGDSSNKISNLACS</sequence>
<reference evidence="1" key="1">
    <citation type="submission" date="2019-08" db="EMBL/GenBank/DDBJ databases">
        <authorList>
            <person name="Kucharzyk K."/>
            <person name="Murdoch R.W."/>
            <person name="Higgins S."/>
            <person name="Loffler F."/>
        </authorList>
    </citation>
    <scope>NUCLEOTIDE SEQUENCE</scope>
</reference>